<accession>A0A9D4H4X1</accession>
<proteinExistence type="predicted"/>
<dbReference type="EMBL" id="JAIWYP010000005">
    <property type="protein sequence ID" value="KAH3828342.1"/>
    <property type="molecule type" value="Genomic_DNA"/>
</dbReference>
<reference evidence="1" key="2">
    <citation type="submission" date="2020-11" db="EMBL/GenBank/DDBJ databases">
        <authorList>
            <person name="McCartney M.A."/>
            <person name="Auch B."/>
            <person name="Kono T."/>
            <person name="Mallez S."/>
            <person name="Becker A."/>
            <person name="Gohl D.M."/>
            <person name="Silverstein K.A.T."/>
            <person name="Koren S."/>
            <person name="Bechman K.B."/>
            <person name="Herman A."/>
            <person name="Abrahante J.E."/>
            <person name="Garbe J."/>
        </authorList>
    </citation>
    <scope>NUCLEOTIDE SEQUENCE</scope>
    <source>
        <strain evidence="1">Duluth1</strain>
        <tissue evidence="1">Whole animal</tissue>
    </source>
</reference>
<reference evidence="1" key="1">
    <citation type="journal article" date="2019" name="bioRxiv">
        <title>The Genome of the Zebra Mussel, Dreissena polymorpha: A Resource for Invasive Species Research.</title>
        <authorList>
            <person name="McCartney M.A."/>
            <person name="Auch B."/>
            <person name="Kono T."/>
            <person name="Mallez S."/>
            <person name="Zhang Y."/>
            <person name="Obille A."/>
            <person name="Becker A."/>
            <person name="Abrahante J.E."/>
            <person name="Garbe J."/>
            <person name="Badalamenti J.P."/>
            <person name="Herman A."/>
            <person name="Mangelson H."/>
            <person name="Liachko I."/>
            <person name="Sullivan S."/>
            <person name="Sone E.D."/>
            <person name="Koren S."/>
            <person name="Silverstein K.A.T."/>
            <person name="Beckman K.B."/>
            <person name="Gohl D.M."/>
        </authorList>
    </citation>
    <scope>NUCLEOTIDE SEQUENCE</scope>
    <source>
        <strain evidence="1">Duluth1</strain>
        <tissue evidence="1">Whole animal</tissue>
    </source>
</reference>
<name>A0A9D4H4X1_DREPO</name>
<sequence length="55" mass="5968">MTACKSQTVTLIGGGNASGQQIPPYLIYCISWCPNTSDPTRKINSRYVWTVSDSG</sequence>
<dbReference type="Proteomes" id="UP000828390">
    <property type="component" value="Unassembled WGS sequence"/>
</dbReference>
<dbReference type="AlphaFoldDB" id="A0A9D4H4X1"/>
<comment type="caution">
    <text evidence="1">The sequence shown here is derived from an EMBL/GenBank/DDBJ whole genome shotgun (WGS) entry which is preliminary data.</text>
</comment>
<evidence type="ECO:0000313" key="2">
    <source>
        <dbReference type="Proteomes" id="UP000828390"/>
    </source>
</evidence>
<gene>
    <name evidence="1" type="ORF">DPMN_130298</name>
</gene>
<protein>
    <submittedName>
        <fullName evidence="1">Uncharacterized protein</fullName>
    </submittedName>
</protein>
<keyword evidence="2" id="KW-1185">Reference proteome</keyword>
<organism evidence="1 2">
    <name type="scientific">Dreissena polymorpha</name>
    <name type="common">Zebra mussel</name>
    <name type="synonym">Mytilus polymorpha</name>
    <dbReference type="NCBI Taxonomy" id="45954"/>
    <lineage>
        <taxon>Eukaryota</taxon>
        <taxon>Metazoa</taxon>
        <taxon>Spiralia</taxon>
        <taxon>Lophotrochozoa</taxon>
        <taxon>Mollusca</taxon>
        <taxon>Bivalvia</taxon>
        <taxon>Autobranchia</taxon>
        <taxon>Heteroconchia</taxon>
        <taxon>Euheterodonta</taxon>
        <taxon>Imparidentia</taxon>
        <taxon>Neoheterodontei</taxon>
        <taxon>Myida</taxon>
        <taxon>Dreissenoidea</taxon>
        <taxon>Dreissenidae</taxon>
        <taxon>Dreissena</taxon>
    </lineage>
</organism>
<evidence type="ECO:0000313" key="1">
    <source>
        <dbReference type="EMBL" id="KAH3828342.1"/>
    </source>
</evidence>